<proteinExistence type="evidence at transcript level"/>
<keyword evidence="2" id="KW-0732">Signal</keyword>
<accession>A0A7D4X0C1</accession>
<dbReference type="GeneID" id="126412541"/>
<evidence type="ECO:0000256" key="1">
    <source>
        <dbReference type="SAM" id="MobiDB-lite"/>
    </source>
</evidence>
<name>A0A7D4X0C1_9ORTH</name>
<protein>
    <submittedName>
        <fullName evidence="3">Allatostatin</fullName>
    </submittedName>
</protein>
<feature type="compositionally biased region" description="Low complexity" evidence="1">
    <location>
        <begin position="46"/>
        <end position="59"/>
    </location>
</feature>
<dbReference type="RefSeq" id="XP_049938143.1">
    <property type="nucleotide sequence ID" value="XM_050082186.1"/>
</dbReference>
<evidence type="ECO:0000256" key="2">
    <source>
        <dbReference type="SAM" id="SignalP"/>
    </source>
</evidence>
<organism evidence="3">
    <name type="scientific">Schistocerca serialis cubense</name>
    <dbReference type="NCBI Taxonomy" id="2023355"/>
    <lineage>
        <taxon>Eukaryota</taxon>
        <taxon>Metazoa</taxon>
        <taxon>Ecdysozoa</taxon>
        <taxon>Arthropoda</taxon>
        <taxon>Hexapoda</taxon>
        <taxon>Insecta</taxon>
        <taxon>Pterygota</taxon>
        <taxon>Neoptera</taxon>
        <taxon>Polyneoptera</taxon>
        <taxon>Orthoptera</taxon>
        <taxon>Caelifera</taxon>
        <taxon>Acrididea</taxon>
        <taxon>Acridomorpha</taxon>
        <taxon>Acridoidea</taxon>
        <taxon>Acrididae</taxon>
        <taxon>Cyrtacanthacridinae</taxon>
        <taxon>Schistocerca</taxon>
    </lineage>
</organism>
<evidence type="ECO:0000313" key="3">
    <source>
        <dbReference type="EMBL" id="QKV51348.1"/>
    </source>
</evidence>
<feature type="region of interest" description="Disordered" evidence="1">
    <location>
        <begin position="34"/>
        <end position="59"/>
    </location>
</feature>
<dbReference type="EMBL" id="MT498278">
    <property type="protein sequence ID" value="QKV51348.1"/>
    <property type="molecule type" value="mRNA"/>
</dbReference>
<dbReference type="AlphaFoldDB" id="A0A7D4X0C1"/>
<reference evidence="3" key="1">
    <citation type="submission" date="2020-05" db="EMBL/GenBank/DDBJ databases">
        <title>There is no magic bullet: The importance of testing reference gene stability in RT-qPCR experiments across multiple closely related species.</title>
        <authorList>
            <person name="Foquet B."/>
            <person name="Song H."/>
        </authorList>
    </citation>
    <scope>NUCLEOTIDE SEQUENCE</scope>
</reference>
<feature type="signal peptide" evidence="2">
    <location>
        <begin position="1"/>
        <end position="32"/>
    </location>
</feature>
<sequence>MGMTSRVTSSEAARLPLPALVLLLLCTTPATPQEVPGDAMTGGGPASAPVSTASEAAAASPPGAASAGAAALDADSEYDLYKRLYDFGVGKRAYTYVSEYKRLPVYNFGLGKRATGAASLYSFGLGKRGPRTYSFGLGKRGDDEPNEYSEQELFADVDGDGEDALPVAVEADERELPEAADEEMPGVFTDVVDKRGRLYSFGLGKRARPYSFGLGKRAGPAPSRLYSFGLGKREGRMYSFGLGKRPLYGGDRRFSFGLGKRAPAEHRFSFGLGKRDARSADSQ</sequence>
<feature type="chain" id="PRO_5028288072" evidence="2">
    <location>
        <begin position="33"/>
        <end position="283"/>
    </location>
</feature>